<dbReference type="KEGG" id="pbf:CFX0092_A0680"/>
<dbReference type="PANTHER" id="PTHR16214:SF3">
    <property type="entry name" value="TRANSMEMBRANE PROTEIN 260"/>
    <property type="match status" value="1"/>
</dbReference>
<accession>A0A160T191</accession>
<gene>
    <name evidence="2" type="ORF">CFX0092_A0680</name>
</gene>
<dbReference type="Proteomes" id="UP000215027">
    <property type="component" value="Chromosome I"/>
</dbReference>
<reference evidence="2" key="1">
    <citation type="submission" date="2016-01" db="EMBL/GenBank/DDBJ databases">
        <authorList>
            <person name="Mcilroy J.S."/>
            <person name="Karst M S."/>
            <person name="Albertsen M."/>
        </authorList>
    </citation>
    <scope>NUCLEOTIDE SEQUENCE</scope>
    <source>
        <strain evidence="2">Cfx-K</strain>
    </source>
</reference>
<dbReference type="OrthoDB" id="144153at2"/>
<feature type="transmembrane region" description="Helical" evidence="1">
    <location>
        <begin position="340"/>
        <end position="361"/>
    </location>
</feature>
<dbReference type="PANTHER" id="PTHR16214">
    <property type="entry name" value="TRANSMEMBRANE PROTEIN 260"/>
    <property type="match status" value="1"/>
</dbReference>
<feature type="transmembrane region" description="Helical" evidence="1">
    <location>
        <begin position="146"/>
        <end position="166"/>
    </location>
</feature>
<name>A0A160T191_9CHLR</name>
<protein>
    <recommendedName>
        <fullName evidence="4">DUF2723 domain-containing protein</fullName>
    </recommendedName>
</protein>
<proteinExistence type="predicted"/>
<dbReference type="EMBL" id="LN890655">
    <property type="protein sequence ID" value="CUS02558.2"/>
    <property type="molecule type" value="Genomic_DNA"/>
</dbReference>
<organism evidence="2 3">
    <name type="scientific">Candidatus Promineifilum breve</name>
    <dbReference type="NCBI Taxonomy" id="1806508"/>
    <lineage>
        <taxon>Bacteria</taxon>
        <taxon>Bacillati</taxon>
        <taxon>Chloroflexota</taxon>
        <taxon>Ardenticatenia</taxon>
        <taxon>Candidatus Promineifilales</taxon>
        <taxon>Candidatus Promineifilaceae</taxon>
        <taxon>Candidatus Promineifilum</taxon>
    </lineage>
</organism>
<dbReference type="AlphaFoldDB" id="A0A160T191"/>
<feature type="transmembrane region" description="Helical" evidence="1">
    <location>
        <begin position="121"/>
        <end position="139"/>
    </location>
</feature>
<dbReference type="RefSeq" id="WP_095042157.1">
    <property type="nucleotide sequence ID" value="NZ_LN890655.1"/>
</dbReference>
<dbReference type="InterPro" id="IPR052724">
    <property type="entry name" value="GT117_domain-containing"/>
</dbReference>
<feature type="transmembrane region" description="Helical" evidence="1">
    <location>
        <begin position="172"/>
        <end position="193"/>
    </location>
</feature>
<feature type="transmembrane region" description="Helical" evidence="1">
    <location>
        <begin position="262"/>
        <end position="279"/>
    </location>
</feature>
<keyword evidence="3" id="KW-1185">Reference proteome</keyword>
<evidence type="ECO:0000256" key="1">
    <source>
        <dbReference type="SAM" id="Phobius"/>
    </source>
</evidence>
<dbReference type="Pfam" id="PF11028">
    <property type="entry name" value="TMEM260-like"/>
    <property type="match status" value="1"/>
</dbReference>
<keyword evidence="1" id="KW-1133">Transmembrane helix</keyword>
<keyword evidence="1" id="KW-0472">Membrane</keyword>
<dbReference type="InterPro" id="IPR021280">
    <property type="entry name" value="TMEM260-like"/>
</dbReference>
<keyword evidence="1" id="KW-0812">Transmembrane</keyword>
<feature type="transmembrane region" description="Helical" evidence="1">
    <location>
        <begin position="97"/>
        <end position="115"/>
    </location>
</feature>
<evidence type="ECO:0008006" key="4">
    <source>
        <dbReference type="Google" id="ProtNLM"/>
    </source>
</evidence>
<feature type="transmembrane region" description="Helical" evidence="1">
    <location>
        <begin position="200"/>
        <end position="223"/>
    </location>
</feature>
<feature type="transmembrane region" description="Helical" evidence="1">
    <location>
        <begin position="20"/>
        <end position="38"/>
    </location>
</feature>
<feature type="transmembrane region" description="Helical" evidence="1">
    <location>
        <begin position="300"/>
        <end position="320"/>
    </location>
</feature>
<sequence>MIAPNPATPLTSNVNEPAALRLYAAAATLVTLGVYLLTLAPDLSWANAATDGGELITAAVTLGIPHPPGYPLYVILGKVFSLLPVGTVALRFNLLSAVCGALAVGVLVLAIGAYHRGRVRPPVAVAAALLFGFAPLVWSQAIVTEVYTLNLLLLAVFLLAWSRAGASGWSGFWLGLAITTHLTSLLMLPALLVGHRRSRAVVGLTVAGLALGLTPLLLLPLLARGDSPVVWGQPTDLAGWWWLVSGRLYAANVQPALDGERLLSLLRALAFGPAALIMARRTAGTTVGEWVVAIQRQRSSIVLAIIALAYAAFALVYGATDAAVMLLPGLMVAVLLLSPRLAMLGRASLLLPLLLVIWGYPTQKLSGREPRALADAVFAAAPPDAILLASGDQTTFTLWYFHHVEGRRPDIVVADADLFAFDWYRARLARQNPAILVPVADDLAAFQRLHASHRPFCAVGLAAPLPAGSPSDSRPSGGAPYLNCIERVN</sequence>
<evidence type="ECO:0000313" key="2">
    <source>
        <dbReference type="EMBL" id="CUS02558.2"/>
    </source>
</evidence>
<evidence type="ECO:0000313" key="3">
    <source>
        <dbReference type="Proteomes" id="UP000215027"/>
    </source>
</evidence>